<keyword evidence="3" id="KW-1185">Reference proteome</keyword>
<sequence>MAEIVGGYALSHSSFMVSRPDLVTEDVAARCYAAYERVRGELAELRPDALILIGTDHFNTFSYDAMPQWCVGRGDSYEGWADNIPMYKVPGAPLLSADIISSLLRQGFEPSFSDAMRLDHSFMSPLHFVVPEMNIPVVPIFQNCITRPMLSLRRALALGNALREAVASSHVDARVVIIGSGGLSHWLGGPEHGRVSSEFDREFLDRFVAGDEEWLTGFTDDDIERLAGNGGHEIRNWLTVRGCLPSGPVEVLYYETIPSWFVGAGVARLQR</sequence>
<name>A0A1C5K679_9ACTN</name>
<dbReference type="RefSeq" id="WP_157746621.1">
    <property type="nucleotide sequence ID" value="NZ_LT607754.1"/>
</dbReference>
<organism evidence="2 3">
    <name type="scientific">Micromonospora inositola</name>
    <dbReference type="NCBI Taxonomy" id="47865"/>
    <lineage>
        <taxon>Bacteria</taxon>
        <taxon>Bacillati</taxon>
        <taxon>Actinomycetota</taxon>
        <taxon>Actinomycetes</taxon>
        <taxon>Micromonosporales</taxon>
        <taxon>Micromonosporaceae</taxon>
        <taxon>Micromonospora</taxon>
    </lineage>
</organism>
<protein>
    <submittedName>
        <fullName evidence="2">Protocatechuate 4,5-dioxygenase, beta chain</fullName>
    </submittedName>
</protein>
<evidence type="ECO:0000259" key="1">
    <source>
        <dbReference type="Pfam" id="PF02900"/>
    </source>
</evidence>
<dbReference type="EMBL" id="LT607754">
    <property type="protein sequence ID" value="SCG77936.1"/>
    <property type="molecule type" value="Genomic_DNA"/>
</dbReference>
<keyword evidence="2" id="KW-0223">Dioxygenase</keyword>
<accession>A0A1C5K679</accession>
<keyword evidence="2" id="KW-0560">Oxidoreductase</keyword>
<dbReference type="OrthoDB" id="8673673at2"/>
<dbReference type="GO" id="GO:0008198">
    <property type="term" value="F:ferrous iron binding"/>
    <property type="evidence" value="ECO:0007669"/>
    <property type="project" value="InterPro"/>
</dbReference>
<feature type="domain" description="Extradiol ring-cleavage dioxygenase class III enzyme subunit B" evidence="1">
    <location>
        <begin position="7"/>
        <end position="261"/>
    </location>
</feature>
<gene>
    <name evidence="2" type="ORF">GA0070613_6412</name>
</gene>
<dbReference type="Pfam" id="PF02900">
    <property type="entry name" value="LigB"/>
    <property type="match status" value="1"/>
</dbReference>
<dbReference type="Proteomes" id="UP000198221">
    <property type="component" value="Chromosome I"/>
</dbReference>
<proteinExistence type="predicted"/>
<evidence type="ECO:0000313" key="3">
    <source>
        <dbReference type="Proteomes" id="UP000198221"/>
    </source>
</evidence>
<dbReference type="SUPFAM" id="SSF53213">
    <property type="entry name" value="LigB-like"/>
    <property type="match status" value="1"/>
</dbReference>
<dbReference type="AlphaFoldDB" id="A0A1C5K679"/>
<dbReference type="InterPro" id="IPR004183">
    <property type="entry name" value="Xdiol_dOase_suB"/>
</dbReference>
<dbReference type="Gene3D" id="3.40.830.10">
    <property type="entry name" value="LigB-like"/>
    <property type="match status" value="1"/>
</dbReference>
<dbReference type="CDD" id="cd07359">
    <property type="entry name" value="PCA_45_Doxase_B_like"/>
    <property type="match status" value="1"/>
</dbReference>
<reference evidence="3" key="1">
    <citation type="submission" date="2016-06" db="EMBL/GenBank/DDBJ databases">
        <authorList>
            <person name="Varghese N."/>
            <person name="Submissions Spin"/>
        </authorList>
    </citation>
    <scope>NUCLEOTIDE SEQUENCE [LARGE SCALE GENOMIC DNA]</scope>
    <source>
        <strain evidence="3">DSM 43819</strain>
    </source>
</reference>
<evidence type="ECO:0000313" key="2">
    <source>
        <dbReference type="EMBL" id="SCG77936.1"/>
    </source>
</evidence>
<dbReference type="GO" id="GO:0016702">
    <property type="term" value="F:oxidoreductase activity, acting on single donors with incorporation of molecular oxygen, incorporation of two atoms of oxygen"/>
    <property type="evidence" value="ECO:0007669"/>
    <property type="project" value="UniProtKB-ARBA"/>
</dbReference>